<dbReference type="Pfam" id="PF13989">
    <property type="entry name" value="YejG"/>
    <property type="match status" value="1"/>
</dbReference>
<dbReference type="AlphaFoldDB" id="A0A4R1NHP9"/>
<dbReference type="EMBL" id="SJOI01000001">
    <property type="protein sequence ID" value="TCL07274.1"/>
    <property type="molecule type" value="Genomic_DNA"/>
</dbReference>
<keyword evidence="2" id="KW-1185">Reference proteome</keyword>
<dbReference type="Proteomes" id="UP000294555">
    <property type="component" value="Unassembled WGS sequence"/>
</dbReference>
<sequence>MNNLQLSVIHRLPQSYRYLNGFCGLKVEPIDSVGKGENELVGLTLLNHEGGTAWQTMRELAGSLMEIQISCSVLEYEGQPCLFLHRDDECTALCRLKNIGVAIAEPAAAPYII</sequence>
<organism evidence="1 2">
    <name type="scientific">Sodalis ligni</name>
    <dbReference type="NCBI Taxonomy" id="2697027"/>
    <lineage>
        <taxon>Bacteria</taxon>
        <taxon>Pseudomonadati</taxon>
        <taxon>Pseudomonadota</taxon>
        <taxon>Gammaproteobacteria</taxon>
        <taxon>Enterobacterales</taxon>
        <taxon>Bruguierivoracaceae</taxon>
        <taxon>Sodalis</taxon>
    </lineage>
</organism>
<evidence type="ECO:0000313" key="1">
    <source>
        <dbReference type="EMBL" id="TCL07274.1"/>
    </source>
</evidence>
<protein>
    <submittedName>
        <fullName evidence="1">YejG-like protein</fullName>
    </submittedName>
</protein>
<evidence type="ECO:0000313" key="2">
    <source>
        <dbReference type="Proteomes" id="UP000294555"/>
    </source>
</evidence>
<dbReference type="OrthoDB" id="6413388at2"/>
<dbReference type="NCBIfam" id="NF008811">
    <property type="entry name" value="PRK11835.1"/>
    <property type="match status" value="1"/>
</dbReference>
<gene>
    <name evidence="1" type="ORF">EZJ58_5589</name>
</gene>
<name>A0A4R1NHP9_9GAMM</name>
<accession>A0A4R1NHP9</accession>
<reference evidence="1 2" key="1">
    <citation type="submission" date="2019-02" db="EMBL/GenBank/DDBJ databases">
        <title>Investigation of anaerobic lignin degradation for improved lignocellulosic biofuels.</title>
        <authorList>
            <person name="Deangelis K."/>
        </authorList>
    </citation>
    <scope>NUCLEOTIDE SEQUENCE [LARGE SCALE GENOMIC DNA]</scope>
    <source>
        <strain evidence="1 2">159R</strain>
    </source>
</reference>
<proteinExistence type="predicted"/>
<dbReference type="RefSeq" id="WP_132927348.1">
    <property type="nucleotide sequence ID" value="NZ_SJOI01000001.1"/>
</dbReference>
<dbReference type="InterPro" id="IPR020489">
    <property type="entry name" value="Uncharacterised_YejG"/>
</dbReference>
<comment type="caution">
    <text evidence="1">The sequence shown here is derived from an EMBL/GenBank/DDBJ whole genome shotgun (WGS) entry which is preliminary data.</text>
</comment>